<gene>
    <name evidence="2" type="ORF">K4G66_02430</name>
</gene>
<dbReference type="AlphaFoldDB" id="A0AA49GPH3"/>
<keyword evidence="1" id="KW-0472">Membrane</keyword>
<dbReference type="EMBL" id="CP120682">
    <property type="protein sequence ID" value="WKN37566.1"/>
    <property type="molecule type" value="Genomic_DNA"/>
</dbReference>
<evidence type="ECO:0000313" key="2">
    <source>
        <dbReference type="EMBL" id="WKN37566.1"/>
    </source>
</evidence>
<reference evidence="2" key="2">
    <citation type="journal article" date="2024" name="Antonie Van Leeuwenhoek">
        <title>Roseihalotalea indica gen. nov., sp. nov., a halophilic Bacteroidetes from mesopelagic Southwest Indian Ocean with higher carbohydrate metabolic potential.</title>
        <authorList>
            <person name="Chen B."/>
            <person name="Zhang M."/>
            <person name="Lin D."/>
            <person name="Ye J."/>
            <person name="Tang K."/>
        </authorList>
    </citation>
    <scope>NUCLEOTIDE SEQUENCE</scope>
    <source>
        <strain evidence="2">TK19036</strain>
    </source>
</reference>
<accession>A0AA49GPH3</accession>
<reference evidence="2" key="1">
    <citation type="journal article" date="2023" name="Comput. Struct. Biotechnol. J.">
        <title>Discovery of a novel marine Bacteroidetes with a rich repertoire of carbohydrate-active enzymes.</title>
        <authorList>
            <person name="Chen B."/>
            <person name="Liu G."/>
            <person name="Chen Q."/>
            <person name="Wang H."/>
            <person name="Liu L."/>
            <person name="Tang K."/>
        </authorList>
    </citation>
    <scope>NUCLEOTIDE SEQUENCE</scope>
    <source>
        <strain evidence="2">TK19036</strain>
    </source>
</reference>
<feature type="transmembrane region" description="Helical" evidence="1">
    <location>
        <begin position="125"/>
        <end position="144"/>
    </location>
</feature>
<feature type="transmembrane region" description="Helical" evidence="1">
    <location>
        <begin position="87"/>
        <end position="105"/>
    </location>
</feature>
<keyword evidence="1" id="KW-1133">Transmembrane helix</keyword>
<organism evidence="2">
    <name type="scientific">Roseihalotalea indica</name>
    <dbReference type="NCBI Taxonomy" id="2867963"/>
    <lineage>
        <taxon>Bacteria</taxon>
        <taxon>Pseudomonadati</taxon>
        <taxon>Bacteroidota</taxon>
        <taxon>Cytophagia</taxon>
        <taxon>Cytophagales</taxon>
        <taxon>Catalimonadaceae</taxon>
        <taxon>Roseihalotalea</taxon>
    </lineage>
</organism>
<protein>
    <submittedName>
        <fullName evidence="2">Uncharacterized protein</fullName>
    </submittedName>
</protein>
<evidence type="ECO:0000256" key="1">
    <source>
        <dbReference type="SAM" id="Phobius"/>
    </source>
</evidence>
<keyword evidence="1" id="KW-0812">Transmembrane</keyword>
<sequence>MNLPGKLLSGLTGALMLTAIHETLRKTQPNAPRMDHLGEQSLVKILSDLNIQPPRQSSTLHNITLASDVVANTLYYSLIPTSSAKELWVRSAGLGLIAGVGALVLPKPLGLNPQESNRTPKTQALTLALYLSGAVVTALTFRILSGKGRGVIL</sequence>
<proteinExistence type="predicted"/>
<name>A0AA49GPH3_9BACT</name>